<evidence type="ECO:0000313" key="8">
    <source>
        <dbReference type="Proteomes" id="UP000007322"/>
    </source>
</evidence>
<dbReference type="VEuPathDB" id="FungiDB:MYCTH_73236"/>
<dbReference type="Pfam" id="PF00109">
    <property type="entry name" value="ketoacyl-synt"/>
    <property type="match status" value="1"/>
</dbReference>
<dbReference type="Gene3D" id="3.30.559.10">
    <property type="entry name" value="Chloramphenicol acetyltransferase-like domain"/>
    <property type="match status" value="1"/>
</dbReference>
<keyword evidence="1" id="KW-0596">Phosphopantetheine</keyword>
<evidence type="ECO:0000256" key="3">
    <source>
        <dbReference type="ARBA" id="ARBA00022598"/>
    </source>
</evidence>
<dbReference type="Pfam" id="PF00501">
    <property type="entry name" value="AMP-binding"/>
    <property type="match status" value="1"/>
</dbReference>
<dbReference type="PROSITE" id="PS00606">
    <property type="entry name" value="KS3_1"/>
    <property type="match status" value="1"/>
</dbReference>
<dbReference type="GeneID" id="11513068"/>
<feature type="domain" description="Ketosynthase family 3 (KS3)" evidence="6">
    <location>
        <begin position="1204"/>
        <end position="1634"/>
    </location>
</feature>
<dbReference type="InterPro" id="IPR018201">
    <property type="entry name" value="Ketoacyl_synth_AS"/>
</dbReference>
<dbReference type="SMART" id="SM00825">
    <property type="entry name" value="PKS_KS"/>
    <property type="match status" value="1"/>
</dbReference>
<dbReference type="GO" id="GO:0043041">
    <property type="term" value="P:amino acid activation for nonribosomal peptide biosynthetic process"/>
    <property type="evidence" value="ECO:0007669"/>
    <property type="project" value="TreeGrafter"/>
</dbReference>
<dbReference type="SUPFAM" id="SSF53901">
    <property type="entry name" value="Thiolase-like"/>
    <property type="match status" value="1"/>
</dbReference>
<dbReference type="InterPro" id="IPR023213">
    <property type="entry name" value="CAT-like_dom_sf"/>
</dbReference>
<dbReference type="InterPro" id="IPR009081">
    <property type="entry name" value="PP-bd_ACP"/>
</dbReference>
<dbReference type="InterPro" id="IPR036736">
    <property type="entry name" value="ACP-like_sf"/>
</dbReference>
<dbReference type="InterPro" id="IPR001242">
    <property type="entry name" value="Condensation_dom"/>
</dbReference>
<dbReference type="Gene3D" id="3.30.559.30">
    <property type="entry name" value="Nonribosomal peptide synthetase, condensation domain"/>
    <property type="match status" value="1"/>
</dbReference>
<dbReference type="Pfam" id="PF00668">
    <property type="entry name" value="Condensation"/>
    <property type="match status" value="1"/>
</dbReference>
<feature type="compositionally biased region" description="Polar residues" evidence="5">
    <location>
        <begin position="1167"/>
        <end position="1195"/>
    </location>
</feature>
<evidence type="ECO:0000256" key="5">
    <source>
        <dbReference type="SAM" id="MobiDB-lite"/>
    </source>
</evidence>
<dbReference type="InterPro" id="IPR014030">
    <property type="entry name" value="Ketoacyl_synth_N"/>
</dbReference>
<dbReference type="Gene3D" id="1.10.1200.10">
    <property type="entry name" value="ACP-like"/>
    <property type="match status" value="1"/>
</dbReference>
<evidence type="ECO:0000256" key="1">
    <source>
        <dbReference type="ARBA" id="ARBA00022450"/>
    </source>
</evidence>
<dbReference type="SUPFAM" id="SSF47336">
    <property type="entry name" value="ACP-like"/>
    <property type="match status" value="1"/>
</dbReference>
<dbReference type="GO" id="GO:0031177">
    <property type="term" value="F:phosphopantetheine binding"/>
    <property type="evidence" value="ECO:0007669"/>
    <property type="project" value="TreeGrafter"/>
</dbReference>
<organism evidence="7 8">
    <name type="scientific">Thermothelomyces thermophilus (strain ATCC 42464 / BCRC 31852 / DSM 1799)</name>
    <name type="common">Sporotrichum thermophile</name>
    <dbReference type="NCBI Taxonomy" id="573729"/>
    <lineage>
        <taxon>Eukaryota</taxon>
        <taxon>Fungi</taxon>
        <taxon>Dikarya</taxon>
        <taxon>Ascomycota</taxon>
        <taxon>Pezizomycotina</taxon>
        <taxon>Sordariomycetes</taxon>
        <taxon>Sordariomycetidae</taxon>
        <taxon>Sordariales</taxon>
        <taxon>Chaetomiaceae</taxon>
        <taxon>Thermothelomyces</taxon>
    </lineage>
</organism>
<evidence type="ECO:0000256" key="4">
    <source>
        <dbReference type="ARBA" id="ARBA00022679"/>
    </source>
</evidence>
<protein>
    <submittedName>
        <fullName evidence="7">Non-ribosomal peptide synthetase</fullName>
    </submittedName>
</protein>
<evidence type="ECO:0000256" key="2">
    <source>
        <dbReference type="ARBA" id="ARBA00022553"/>
    </source>
</evidence>
<dbReference type="InterPro" id="IPR014031">
    <property type="entry name" value="Ketoacyl_synth_C"/>
</dbReference>
<dbReference type="Gene3D" id="3.30.300.30">
    <property type="match status" value="1"/>
</dbReference>
<dbReference type="GO" id="GO:0005737">
    <property type="term" value="C:cytoplasm"/>
    <property type="evidence" value="ECO:0007669"/>
    <property type="project" value="TreeGrafter"/>
</dbReference>
<dbReference type="KEGG" id="mtm:MYCTH_73236"/>
<dbReference type="InterPro" id="IPR016039">
    <property type="entry name" value="Thiolase-like"/>
</dbReference>
<feature type="region of interest" description="Disordered" evidence="5">
    <location>
        <begin position="806"/>
        <end position="829"/>
    </location>
</feature>
<dbReference type="PROSITE" id="PS52004">
    <property type="entry name" value="KS3_2"/>
    <property type="match status" value="1"/>
</dbReference>
<dbReference type="CDD" id="cd00833">
    <property type="entry name" value="PKS"/>
    <property type="match status" value="1"/>
</dbReference>
<sequence>MPAPTPMPFFSGPAPEPGTPMVANLSPPTGDLEAVMPLSKVQLVLWLDYLRRPMATHYLLTAKVDLGHHAVSLEDIVRAIHLLTRRHAMLRSTFHVEDSGAAADDFEKAYMAVHTAETAFPDIEMIDHSQTAGSNLNWRRGFDLSTQFPIRWVICTDTSPRGQGLPGPTCTLYVVGHHIAVDGSAMNLLFKEVLVSLGLRDEEREQAVATPQNQLSLFLSYGDYIHQQNAYLRSSPGQAARKFWLSQVRHTTPFEWNMAAAGTAAEVGGREIPNRTIDTWSFWSNEEIRKWSQPYKTSWFRIVASIVGLVTAGASTPAPHHDHALMVAFASRPPAFASCVSHMANTMPVRFPLSALLRDGGKATFADAVKAFGKNLSQAKRHEMYPFMTLMEEASKVMDDGLLRFKVALSFTPMPADGRYALCPIEGVWDLFFCFLRQDDGVSLGVIANPRVFDQEAVSRLKTMFVETAALSQTNPEFLLSSLDFMQNRDLGQIIAGPRIDDVEAISNCRVHQWIRARAAVQPDAVALFSAERQASMTYAEVVGKSAQIARLLVRTGTAPGDKVVLHIDRSFETVAWILGILEAGACFVVIDKAWPARHKSAIWGVLKPKVIVTDTHEVPNPHGAVVINTLEHRDEITSMPKEPLGIQTANDSLASVIFTSGSTGQPKGVMIDQANISHFVSATRSVYKIGPFSRVLQFASFAFDASLLEWAVTLAYGGTLCFAEQPQVLVGEYLSEVIRRNRVNFFHTTPSVLFTLRDAVEDDRDNYPSLSIVSVGGEASPAGLLNQWRRKFEVLHAYGPTETTYVIPQNSNPDGEQQSPTPGSSVIGTPLPNTRILICAPDSLEPLPAGKVGEICIVGPQTARGYIRQEQLTRSKFHTLGVEGGRQLRLYRTGDRGFLSVENGVLSISGRMDTVREIKVRGYRVNLPEVERGVLEASDLISLASVQVVDGSLVALIVLSTTIAGSGGAARGSVDTATWDEHEAELRAKLAANMPSYAVPSRFVVVDMLPLNPNGKIDHVQAGKLAQKLASGGGVEAAKPENTAAAAVLSRPKTCPVPTAKDGEMAEQTVEIRRAKLTAQVSELWRQILRLSGPLGEDVSFFDAGGHSMLLERLHKAMAARFPEAGLRLLDLFSAATIRQQADELLARMPVQRPLLEESAWSQQDLASSSVSTSPGRSNASCTSSPLTGPSSAAPSPAGNNLDGLFAITGLACRYPGANNPDQLWNLFMERRDAITTIEKPANRGLSCELTGDGTFVPRYGLIDGLDEVDGAKWSKTEEDIRVLDPQKLVFLDVASEALADAGISLARGSSTNNIGVFVGAAPNIRCLAPKTGVCPNHTFEEHYRSLLDPPVGTLAAYKLNLTGPNVTVNAACASSMTALHLALNSLAQGECSHALVGGVSIRYQGEGGYPAVPGRDFSPTGSCLPLDARADGGLPADGAAAILVRPLRDAISAGDSVYAVIEVHAIGSDGSVAKAGLGVPSAPGLARTVAVAVGRAPRVPTYIEMHASGTPWGDAIEVDALRIALGEKLKGAAGGEAAAGNRSPAPLMVGSSKGNCGNTEAASGLLSLMKAALSLRKGVVPPLRELKEANPKCGFDATIQPLREPLLLQPSVRIGVNSMGYGGSNAHFVLAAPEVYGAVGKG</sequence>
<proteinExistence type="predicted"/>
<reference evidence="7 8" key="1">
    <citation type="journal article" date="2011" name="Nat. Biotechnol.">
        <title>Comparative genomic analysis of the thermophilic biomass-degrading fungi Myceliophthora thermophila and Thielavia terrestris.</title>
        <authorList>
            <person name="Berka R.M."/>
            <person name="Grigoriev I.V."/>
            <person name="Otillar R."/>
            <person name="Salamov A."/>
            <person name="Grimwood J."/>
            <person name="Reid I."/>
            <person name="Ishmael N."/>
            <person name="John T."/>
            <person name="Darmond C."/>
            <person name="Moisan M.-C."/>
            <person name="Henrissat B."/>
            <person name="Coutinho P.M."/>
            <person name="Lombard V."/>
            <person name="Natvig D.O."/>
            <person name="Lindquist E."/>
            <person name="Schmutz J."/>
            <person name="Lucas S."/>
            <person name="Harris P."/>
            <person name="Powlowski J."/>
            <person name="Bellemare A."/>
            <person name="Taylor D."/>
            <person name="Butler G."/>
            <person name="de Vries R.P."/>
            <person name="Allijn I.E."/>
            <person name="van den Brink J."/>
            <person name="Ushinsky S."/>
            <person name="Storms R."/>
            <person name="Powell A.J."/>
            <person name="Paulsen I.T."/>
            <person name="Elbourne L.D.H."/>
            <person name="Baker S.E."/>
            <person name="Magnuson J."/>
            <person name="LaBoissiere S."/>
            <person name="Clutterbuck A.J."/>
            <person name="Martinez D."/>
            <person name="Wogulis M."/>
            <person name="de Leon A.L."/>
            <person name="Rey M.W."/>
            <person name="Tsang A."/>
        </authorList>
    </citation>
    <scope>NUCLEOTIDE SEQUENCE [LARGE SCALE GENOMIC DNA]</scope>
    <source>
        <strain evidence="8">ATCC 42464 / BCRC 31852 / DSM 1799</strain>
    </source>
</reference>
<accession>G2PZM5</accession>
<dbReference type="PROSITE" id="PS00098">
    <property type="entry name" value="THIOLASE_1"/>
    <property type="match status" value="1"/>
</dbReference>
<dbReference type="Gene3D" id="3.40.50.12780">
    <property type="entry name" value="N-terminal domain of ligase-like"/>
    <property type="match status" value="1"/>
</dbReference>
<keyword evidence="3" id="KW-0436">Ligase</keyword>
<keyword evidence="8" id="KW-1185">Reference proteome</keyword>
<dbReference type="PANTHER" id="PTHR45527:SF1">
    <property type="entry name" value="FATTY ACID SYNTHASE"/>
    <property type="match status" value="1"/>
</dbReference>
<keyword evidence="2" id="KW-0597">Phosphoprotein</keyword>
<dbReference type="GO" id="GO:0004315">
    <property type="term" value="F:3-oxoacyl-[acyl-carrier-protein] synthase activity"/>
    <property type="evidence" value="ECO:0007669"/>
    <property type="project" value="InterPro"/>
</dbReference>
<gene>
    <name evidence="7" type="ORF">MYCTH_73236</name>
</gene>
<dbReference type="InterPro" id="IPR000873">
    <property type="entry name" value="AMP-dep_synth/lig_dom"/>
</dbReference>
<dbReference type="InterPro" id="IPR020841">
    <property type="entry name" value="PKS_Beta-ketoAc_synthase_dom"/>
</dbReference>
<dbReference type="Pfam" id="PF00550">
    <property type="entry name" value="PP-binding"/>
    <property type="match status" value="1"/>
</dbReference>
<name>G2PZM5_THET4</name>
<dbReference type="PROSITE" id="PS00455">
    <property type="entry name" value="AMP_BINDING"/>
    <property type="match status" value="1"/>
</dbReference>
<dbReference type="eggNOG" id="KOG1202">
    <property type="taxonomic scope" value="Eukaryota"/>
</dbReference>
<evidence type="ECO:0000313" key="7">
    <source>
        <dbReference type="EMBL" id="AEO55711.1"/>
    </source>
</evidence>
<evidence type="ECO:0000259" key="6">
    <source>
        <dbReference type="PROSITE" id="PS52004"/>
    </source>
</evidence>
<dbReference type="eggNOG" id="KOG1178">
    <property type="taxonomic scope" value="Eukaryota"/>
</dbReference>
<dbReference type="PANTHER" id="PTHR45527">
    <property type="entry name" value="NONRIBOSOMAL PEPTIDE SYNTHETASE"/>
    <property type="match status" value="1"/>
</dbReference>
<dbReference type="GO" id="GO:0006633">
    <property type="term" value="P:fatty acid biosynthetic process"/>
    <property type="evidence" value="ECO:0007669"/>
    <property type="project" value="InterPro"/>
</dbReference>
<feature type="region of interest" description="Disordered" evidence="5">
    <location>
        <begin position="1167"/>
        <end position="1197"/>
    </location>
</feature>
<dbReference type="EMBL" id="CP003002">
    <property type="protein sequence ID" value="AEO55711.1"/>
    <property type="molecule type" value="Genomic_DNA"/>
</dbReference>
<dbReference type="GO" id="GO:0016874">
    <property type="term" value="F:ligase activity"/>
    <property type="evidence" value="ECO:0007669"/>
    <property type="project" value="UniProtKB-KW"/>
</dbReference>
<keyword evidence="4" id="KW-0808">Transferase</keyword>
<dbReference type="Gene3D" id="3.40.47.10">
    <property type="match status" value="1"/>
</dbReference>
<dbReference type="STRING" id="573729.G2PZM5"/>
<dbReference type="InterPro" id="IPR045851">
    <property type="entry name" value="AMP-bd_C_sf"/>
</dbReference>
<dbReference type="InterPro" id="IPR020845">
    <property type="entry name" value="AMP-binding_CS"/>
</dbReference>
<feature type="compositionally biased region" description="Polar residues" evidence="5">
    <location>
        <begin position="806"/>
        <end position="828"/>
    </location>
</feature>
<dbReference type="Pfam" id="PF02801">
    <property type="entry name" value="Ketoacyl-synt_C"/>
    <property type="match status" value="1"/>
</dbReference>
<dbReference type="GO" id="GO:0044550">
    <property type="term" value="P:secondary metabolite biosynthetic process"/>
    <property type="evidence" value="ECO:0007669"/>
    <property type="project" value="TreeGrafter"/>
</dbReference>
<dbReference type="Proteomes" id="UP000007322">
    <property type="component" value="Chromosome 1"/>
</dbReference>
<dbReference type="InterPro" id="IPR020615">
    <property type="entry name" value="Thiolase_acyl_enz_int_AS"/>
</dbReference>
<dbReference type="OMA" id="DGIGCGN"/>
<dbReference type="RefSeq" id="XP_003660956.1">
    <property type="nucleotide sequence ID" value="XM_003660908.1"/>
</dbReference>
<dbReference type="OrthoDB" id="5334845at2759"/>
<dbReference type="HOGENOM" id="CLU_003656_0_0_1"/>
<dbReference type="SUPFAM" id="SSF56801">
    <property type="entry name" value="Acetyl-CoA synthetase-like"/>
    <property type="match status" value="1"/>
</dbReference>
<dbReference type="InterPro" id="IPR042099">
    <property type="entry name" value="ANL_N_sf"/>
</dbReference>
<dbReference type="SUPFAM" id="SSF52777">
    <property type="entry name" value="CoA-dependent acyltransferases"/>
    <property type="match status" value="2"/>
</dbReference>
<dbReference type="InParanoid" id="G2PZM5"/>